<feature type="transmembrane region" description="Helical" evidence="6">
    <location>
        <begin position="388"/>
        <end position="409"/>
    </location>
</feature>
<feature type="transmembrane region" description="Helical" evidence="6">
    <location>
        <begin position="135"/>
        <end position="159"/>
    </location>
</feature>
<feature type="transmembrane region" description="Helical" evidence="6">
    <location>
        <begin position="332"/>
        <end position="354"/>
    </location>
</feature>
<gene>
    <name evidence="7" type="ORF">EJ03DRAFT_328391</name>
</gene>
<feature type="transmembrane region" description="Helical" evidence="6">
    <location>
        <begin position="287"/>
        <end position="312"/>
    </location>
</feature>
<proteinExistence type="predicted"/>
<feature type="transmembrane region" description="Helical" evidence="6">
    <location>
        <begin position="487"/>
        <end position="508"/>
    </location>
</feature>
<feature type="transmembrane region" description="Helical" evidence="6">
    <location>
        <begin position="205"/>
        <end position="228"/>
    </location>
</feature>
<keyword evidence="8" id="KW-1185">Reference proteome</keyword>
<feature type="transmembrane region" description="Helical" evidence="6">
    <location>
        <begin position="179"/>
        <end position="198"/>
    </location>
</feature>
<dbReference type="EMBL" id="ML995845">
    <property type="protein sequence ID" value="KAF2768363.1"/>
    <property type="molecule type" value="Genomic_DNA"/>
</dbReference>
<keyword evidence="2" id="KW-0813">Transport</keyword>
<dbReference type="Gene3D" id="1.20.1740.10">
    <property type="entry name" value="Amino acid/polyamine transporter I"/>
    <property type="match status" value="1"/>
</dbReference>
<dbReference type="GO" id="GO:0022857">
    <property type="term" value="F:transmembrane transporter activity"/>
    <property type="evidence" value="ECO:0007669"/>
    <property type="project" value="InterPro"/>
</dbReference>
<feature type="transmembrane region" description="Helical" evidence="6">
    <location>
        <begin position="85"/>
        <end position="105"/>
    </location>
</feature>
<dbReference type="AlphaFoldDB" id="A0A6G1L605"/>
<keyword evidence="4 6" id="KW-1133">Transmembrane helix</keyword>
<evidence type="ECO:0000313" key="8">
    <source>
        <dbReference type="Proteomes" id="UP000799436"/>
    </source>
</evidence>
<dbReference type="GO" id="GO:0016020">
    <property type="term" value="C:membrane"/>
    <property type="evidence" value="ECO:0007669"/>
    <property type="project" value="UniProtKB-SubCell"/>
</dbReference>
<dbReference type="OrthoDB" id="3257095at2759"/>
<organism evidence="7 8">
    <name type="scientific">Teratosphaeria nubilosa</name>
    <dbReference type="NCBI Taxonomy" id="161662"/>
    <lineage>
        <taxon>Eukaryota</taxon>
        <taxon>Fungi</taxon>
        <taxon>Dikarya</taxon>
        <taxon>Ascomycota</taxon>
        <taxon>Pezizomycotina</taxon>
        <taxon>Dothideomycetes</taxon>
        <taxon>Dothideomycetidae</taxon>
        <taxon>Mycosphaerellales</taxon>
        <taxon>Teratosphaeriaceae</taxon>
        <taxon>Teratosphaeria</taxon>
    </lineage>
</organism>
<evidence type="ECO:0000256" key="2">
    <source>
        <dbReference type="ARBA" id="ARBA00022448"/>
    </source>
</evidence>
<sequence>MEDMKATQFYAAEPGSPTWQPYVTDGETDEKLGTEYDMRAMVRMGKKQELRREFQFLSIWGYAVILGCSWEFALVDGVLSLPNGGTAGTVWIFLVACFGMFFVTVSMAEMASMAPTAGGQYHWCSEFAPRSMQRFLSYCVGFLCVLGWQTSLVAASYAAAQQLQAIIVISDETYVSHTWHTALLTWGVLFVAIFANTIAFRKLPLIEGIIMFLHIFGFFAFVVVLWVMAPRSDTSVLATFEDNGWGSTGLACLVGINAAVGDIIGADSSVHLSEELREASWVLPRSMIATAGMNYALGFVMIVTLVFCLGDYDDAISSPTGQPYVYMVQNATGSKAATIVLTLVMFLLLTACAVNNVTTSSRQLWSFARDGGLPFSRWLSRVRPGWDIPVNAVFVSACITVILTCIVIGSSTAYAVLLTLVISGLLSSYIICISCALWKRLAKQPFPPSRFSLGKAGNIINIVALAFLILAWLFQFFPSAPNPTAESMNWCVLIYGAVIIFFSIYYVARARHRYEGPVAMVRKDL</sequence>
<dbReference type="Proteomes" id="UP000799436">
    <property type="component" value="Unassembled WGS sequence"/>
</dbReference>
<dbReference type="InterPro" id="IPR002293">
    <property type="entry name" value="AA/rel_permease1"/>
</dbReference>
<keyword evidence="5 6" id="KW-0472">Membrane</keyword>
<reference evidence="7" key="1">
    <citation type="journal article" date="2020" name="Stud. Mycol.">
        <title>101 Dothideomycetes genomes: a test case for predicting lifestyles and emergence of pathogens.</title>
        <authorList>
            <person name="Haridas S."/>
            <person name="Albert R."/>
            <person name="Binder M."/>
            <person name="Bloem J."/>
            <person name="Labutti K."/>
            <person name="Salamov A."/>
            <person name="Andreopoulos B."/>
            <person name="Baker S."/>
            <person name="Barry K."/>
            <person name="Bills G."/>
            <person name="Bluhm B."/>
            <person name="Cannon C."/>
            <person name="Castanera R."/>
            <person name="Culley D."/>
            <person name="Daum C."/>
            <person name="Ezra D."/>
            <person name="Gonzalez J."/>
            <person name="Henrissat B."/>
            <person name="Kuo A."/>
            <person name="Liang C."/>
            <person name="Lipzen A."/>
            <person name="Lutzoni F."/>
            <person name="Magnuson J."/>
            <person name="Mondo S."/>
            <person name="Nolan M."/>
            <person name="Ohm R."/>
            <person name="Pangilinan J."/>
            <person name="Park H.-J."/>
            <person name="Ramirez L."/>
            <person name="Alfaro M."/>
            <person name="Sun H."/>
            <person name="Tritt A."/>
            <person name="Yoshinaga Y."/>
            <person name="Zwiers L.-H."/>
            <person name="Turgeon B."/>
            <person name="Goodwin S."/>
            <person name="Spatafora J."/>
            <person name="Crous P."/>
            <person name="Grigoriev I."/>
        </authorList>
    </citation>
    <scope>NUCLEOTIDE SEQUENCE</scope>
    <source>
        <strain evidence="7">CBS 116005</strain>
    </source>
</reference>
<evidence type="ECO:0000256" key="1">
    <source>
        <dbReference type="ARBA" id="ARBA00004141"/>
    </source>
</evidence>
<dbReference type="PIRSF" id="PIRSF006060">
    <property type="entry name" value="AA_transporter"/>
    <property type="match status" value="1"/>
</dbReference>
<evidence type="ECO:0000256" key="4">
    <source>
        <dbReference type="ARBA" id="ARBA00022989"/>
    </source>
</evidence>
<evidence type="ECO:0000256" key="5">
    <source>
        <dbReference type="ARBA" id="ARBA00023136"/>
    </source>
</evidence>
<feature type="transmembrane region" description="Helical" evidence="6">
    <location>
        <begin position="248"/>
        <end position="266"/>
    </location>
</feature>
<feature type="transmembrane region" description="Helical" evidence="6">
    <location>
        <begin position="459"/>
        <end position="475"/>
    </location>
</feature>
<evidence type="ECO:0000313" key="7">
    <source>
        <dbReference type="EMBL" id="KAF2768363.1"/>
    </source>
</evidence>
<dbReference type="PANTHER" id="PTHR45649">
    <property type="entry name" value="AMINO-ACID PERMEASE BAT1"/>
    <property type="match status" value="1"/>
</dbReference>
<evidence type="ECO:0000256" key="6">
    <source>
        <dbReference type="SAM" id="Phobius"/>
    </source>
</evidence>
<feature type="transmembrane region" description="Helical" evidence="6">
    <location>
        <begin position="54"/>
        <end position="73"/>
    </location>
</feature>
<dbReference type="Pfam" id="PF13520">
    <property type="entry name" value="AA_permease_2"/>
    <property type="match status" value="1"/>
</dbReference>
<feature type="transmembrane region" description="Helical" evidence="6">
    <location>
        <begin position="415"/>
        <end position="438"/>
    </location>
</feature>
<protein>
    <submittedName>
        <fullName evidence="7">Amino acid transporter</fullName>
    </submittedName>
</protein>
<accession>A0A6G1L605</accession>
<name>A0A6G1L605_9PEZI</name>
<comment type="subcellular location">
    <subcellularLocation>
        <location evidence="1">Membrane</location>
        <topology evidence="1">Multi-pass membrane protein</topology>
    </subcellularLocation>
</comment>
<dbReference type="PANTHER" id="PTHR45649:SF2">
    <property type="entry name" value="ACID PERMEASE, PUTATIVE-RELATED"/>
    <property type="match status" value="1"/>
</dbReference>
<keyword evidence="3 6" id="KW-0812">Transmembrane</keyword>
<evidence type="ECO:0000256" key="3">
    <source>
        <dbReference type="ARBA" id="ARBA00022692"/>
    </source>
</evidence>